<dbReference type="Proteomes" id="UP000070620">
    <property type="component" value="Unassembled WGS sequence"/>
</dbReference>
<evidence type="ECO:0000313" key="2">
    <source>
        <dbReference type="EMBL" id="KXK62982.1"/>
    </source>
</evidence>
<evidence type="ECO:0000313" key="3">
    <source>
        <dbReference type="Proteomes" id="UP000070620"/>
    </source>
</evidence>
<protein>
    <submittedName>
        <fullName evidence="2">Uncharacterized protein</fullName>
    </submittedName>
</protein>
<accession>A0A136PX24</accession>
<dbReference type="EMBL" id="LRQV01000011">
    <property type="protein sequence ID" value="KXK62982.1"/>
    <property type="molecule type" value="Genomic_DNA"/>
</dbReference>
<reference evidence="2 3" key="1">
    <citation type="submission" date="2016-01" db="EMBL/GenBank/DDBJ databases">
        <title>Whole genome sequence and analysis of Micromonospora rosaria DSM 803, which can produce antibacterial substance rosamicin.</title>
        <authorList>
            <person name="Yang H."/>
            <person name="He X."/>
            <person name="Zhu D."/>
        </authorList>
    </citation>
    <scope>NUCLEOTIDE SEQUENCE [LARGE SCALE GENOMIC DNA]</scope>
    <source>
        <strain evidence="2 3">DSM 803</strain>
    </source>
</reference>
<sequence length="81" mass="8946">MFPTRIRAGAVAAPTTRKLTPMLLHHQNGAVEMHLLHEALSRARMRRPQAGRTTTSTEAIRSARTVAMNGRSQSARELGTR</sequence>
<organism evidence="2 3">
    <name type="scientific">Micromonospora rosaria</name>
    <dbReference type="NCBI Taxonomy" id="47874"/>
    <lineage>
        <taxon>Bacteria</taxon>
        <taxon>Bacillati</taxon>
        <taxon>Actinomycetota</taxon>
        <taxon>Actinomycetes</taxon>
        <taxon>Micromonosporales</taxon>
        <taxon>Micromonosporaceae</taxon>
        <taxon>Micromonospora</taxon>
    </lineage>
</organism>
<keyword evidence="3" id="KW-1185">Reference proteome</keyword>
<feature type="region of interest" description="Disordered" evidence="1">
    <location>
        <begin position="45"/>
        <end position="81"/>
    </location>
</feature>
<gene>
    <name evidence="2" type="ORF">AWW66_05700</name>
</gene>
<evidence type="ECO:0000256" key="1">
    <source>
        <dbReference type="SAM" id="MobiDB-lite"/>
    </source>
</evidence>
<dbReference type="AlphaFoldDB" id="A0A136PX24"/>
<proteinExistence type="predicted"/>
<name>A0A136PX24_9ACTN</name>
<comment type="caution">
    <text evidence="2">The sequence shown here is derived from an EMBL/GenBank/DDBJ whole genome shotgun (WGS) entry which is preliminary data.</text>
</comment>